<evidence type="ECO:0000313" key="4">
    <source>
        <dbReference type="Proteomes" id="UP000886883"/>
    </source>
</evidence>
<dbReference type="Gene3D" id="1.10.1790.10">
    <property type="entry name" value="PRD domain"/>
    <property type="match status" value="2"/>
</dbReference>
<dbReference type="Gene3D" id="2.30.24.10">
    <property type="entry name" value="CAT RNA-binding domain"/>
    <property type="match status" value="1"/>
</dbReference>
<comment type="caution">
    <text evidence="3">The sequence shown here is derived from an EMBL/GenBank/DDBJ whole genome shotgun (WGS) entry which is preliminary data.</text>
</comment>
<dbReference type="SUPFAM" id="SSF63520">
    <property type="entry name" value="PTS-regulatory domain, PRD"/>
    <property type="match status" value="2"/>
</dbReference>
<dbReference type="InterPro" id="IPR004341">
    <property type="entry name" value="CAT_RNA-bd_dom"/>
</dbReference>
<dbReference type="GO" id="GO:0006355">
    <property type="term" value="P:regulation of DNA-templated transcription"/>
    <property type="evidence" value="ECO:0007669"/>
    <property type="project" value="InterPro"/>
</dbReference>
<dbReference type="Proteomes" id="UP000886883">
    <property type="component" value="Unassembled WGS sequence"/>
</dbReference>
<dbReference type="PROSITE" id="PS51372">
    <property type="entry name" value="PRD_2"/>
    <property type="match status" value="2"/>
</dbReference>
<dbReference type="InterPro" id="IPR036650">
    <property type="entry name" value="CAT_RNA-bd_dom_sf"/>
</dbReference>
<dbReference type="GO" id="GO:0003723">
    <property type="term" value="F:RNA binding"/>
    <property type="evidence" value="ECO:0007669"/>
    <property type="project" value="InterPro"/>
</dbReference>
<organism evidence="3 4">
    <name type="scientific">Candidatus Eisenbergiella merdigallinarum</name>
    <dbReference type="NCBI Taxonomy" id="2838552"/>
    <lineage>
        <taxon>Bacteria</taxon>
        <taxon>Bacillati</taxon>
        <taxon>Bacillota</taxon>
        <taxon>Clostridia</taxon>
        <taxon>Lachnospirales</taxon>
        <taxon>Lachnospiraceae</taxon>
        <taxon>Eisenbergiella</taxon>
    </lineage>
</organism>
<feature type="domain" description="PRD" evidence="2">
    <location>
        <begin position="65"/>
        <end position="170"/>
    </location>
</feature>
<dbReference type="SUPFAM" id="SSF50151">
    <property type="entry name" value="SacY-like RNA-binding domain"/>
    <property type="match status" value="1"/>
</dbReference>
<dbReference type="Pfam" id="PF00874">
    <property type="entry name" value="PRD"/>
    <property type="match status" value="2"/>
</dbReference>
<feature type="domain" description="PRD" evidence="2">
    <location>
        <begin position="171"/>
        <end position="279"/>
    </location>
</feature>
<evidence type="ECO:0000256" key="1">
    <source>
        <dbReference type="ARBA" id="ARBA00022737"/>
    </source>
</evidence>
<sequence length="280" mass="32049">MRIQRVINNNVISAMDEYGSEIVVMGKGIGFQKKPGQEIPETGTEKIFRLESPDILERFKELLANMPLVCIQVSDEIISHARKALAPQLSQSVYLTLTDHIDFALTRFREGMLFENGLYEEIKRFYPEEFQVGRHALDLIEEKTGVRLPEDEAASIAFHLVNAEFGMKMKDAQMMTEMIRRLMEMVTAACPVQEDSLYTDRLVTNLKFILIRLLLHAPAKMSCDGAFNRFICGHCVQEYELAGKMKDYIESVSGCEMTEDELVYLTIQLRYATRIDTETP</sequence>
<dbReference type="PANTHER" id="PTHR30185:SF15">
    <property type="entry name" value="CRYPTIC BETA-GLUCOSIDE BGL OPERON ANTITERMINATOR"/>
    <property type="match status" value="1"/>
</dbReference>
<evidence type="ECO:0000313" key="3">
    <source>
        <dbReference type="EMBL" id="HJB91212.1"/>
    </source>
</evidence>
<name>A0A9D2MS42_9FIRM</name>
<reference evidence="3" key="2">
    <citation type="submission" date="2021-04" db="EMBL/GenBank/DDBJ databases">
        <authorList>
            <person name="Gilroy R."/>
        </authorList>
    </citation>
    <scope>NUCLEOTIDE SEQUENCE</scope>
    <source>
        <strain evidence="3">USAMLcec3-2134</strain>
    </source>
</reference>
<proteinExistence type="predicted"/>
<reference evidence="3" key="1">
    <citation type="journal article" date="2021" name="PeerJ">
        <title>Extensive microbial diversity within the chicken gut microbiome revealed by metagenomics and culture.</title>
        <authorList>
            <person name="Gilroy R."/>
            <person name="Ravi A."/>
            <person name="Getino M."/>
            <person name="Pursley I."/>
            <person name="Horton D.L."/>
            <person name="Alikhan N.F."/>
            <person name="Baker D."/>
            <person name="Gharbi K."/>
            <person name="Hall N."/>
            <person name="Watson M."/>
            <person name="Adriaenssens E.M."/>
            <person name="Foster-Nyarko E."/>
            <person name="Jarju S."/>
            <person name="Secka A."/>
            <person name="Antonio M."/>
            <person name="Oren A."/>
            <person name="Chaudhuri R.R."/>
            <person name="La Ragione R."/>
            <person name="Hildebrand F."/>
            <person name="Pallen M.J."/>
        </authorList>
    </citation>
    <scope>NUCLEOTIDE SEQUENCE</scope>
    <source>
        <strain evidence="3">USAMLcec3-2134</strain>
    </source>
</reference>
<dbReference type="AlphaFoldDB" id="A0A9D2MS42"/>
<keyword evidence="1" id="KW-0677">Repeat</keyword>
<dbReference type="InterPro" id="IPR050661">
    <property type="entry name" value="BglG_antiterminators"/>
</dbReference>
<evidence type="ECO:0000259" key="2">
    <source>
        <dbReference type="PROSITE" id="PS51372"/>
    </source>
</evidence>
<dbReference type="InterPro" id="IPR011608">
    <property type="entry name" value="PRD"/>
</dbReference>
<dbReference type="EMBL" id="DWXE01000025">
    <property type="protein sequence ID" value="HJB91212.1"/>
    <property type="molecule type" value="Genomic_DNA"/>
</dbReference>
<accession>A0A9D2MS42</accession>
<dbReference type="SMART" id="SM01061">
    <property type="entry name" value="CAT_RBD"/>
    <property type="match status" value="1"/>
</dbReference>
<dbReference type="Pfam" id="PF03123">
    <property type="entry name" value="CAT_RBD"/>
    <property type="match status" value="1"/>
</dbReference>
<protein>
    <submittedName>
        <fullName evidence="3">PRD domain-containing protein</fullName>
    </submittedName>
</protein>
<dbReference type="InterPro" id="IPR036634">
    <property type="entry name" value="PRD_sf"/>
</dbReference>
<dbReference type="PANTHER" id="PTHR30185">
    <property type="entry name" value="CRYPTIC BETA-GLUCOSIDE BGL OPERON ANTITERMINATOR"/>
    <property type="match status" value="1"/>
</dbReference>
<gene>
    <name evidence="3" type="ORF">H9763_07070</name>
</gene>